<dbReference type="PANTHER" id="PTHR12526">
    <property type="entry name" value="GLYCOSYLTRANSFERASE"/>
    <property type="match status" value="1"/>
</dbReference>
<sequence>MKPIFLYALHSGNLYGTERMALYTLDGLRDVFMPVLLTPPGPALVEAEKMGIRAVPFLSLKDLIFQLRHLMSENKQIAFAATGVAHSLLFSFWNFFYRRHAVHLHLVHGGTDERESYGRKKMLNGKNVTFVAVSNFVRERLIANHVNPDQIVVVGNFLPDSRILSAPRHPPFVENGIRKVIVVSRVDPIKRIDLLMDALDRHPDLRDLPIRVFGTGWDFDLLRNRALENHPNVVFEGFCAEVENELAASDLLLHLCPVEPFGLAILEAMAAGIPVLVPDQGGAGGLVEADVTGFHFRADDADDLAAALARLRQTPAEALNLIVSAATDRLQTHYSSSACLENYKNLFAELLDV</sequence>
<dbReference type="SUPFAM" id="SSF53756">
    <property type="entry name" value="UDP-Glycosyltransferase/glycogen phosphorylase"/>
    <property type="match status" value="1"/>
</dbReference>
<evidence type="ECO:0000313" key="3">
    <source>
        <dbReference type="Proteomes" id="UP000249396"/>
    </source>
</evidence>
<keyword evidence="2" id="KW-0808">Transferase</keyword>
<organism evidence="2 3">
    <name type="scientific">Candidatus Methylumidiphilus alinenensis</name>
    <dbReference type="NCBI Taxonomy" id="2202197"/>
    <lineage>
        <taxon>Bacteria</taxon>
        <taxon>Pseudomonadati</taxon>
        <taxon>Pseudomonadota</taxon>
        <taxon>Gammaproteobacteria</taxon>
        <taxon>Methylococcales</taxon>
        <taxon>Candidatus Methylumidiphilus</taxon>
    </lineage>
</organism>
<comment type="caution">
    <text evidence="2">The sequence shown here is derived from an EMBL/GenBank/DDBJ whole genome shotgun (WGS) entry which is preliminary data.</text>
</comment>
<dbReference type="EMBL" id="QJPH01000386">
    <property type="protein sequence ID" value="PZN75406.1"/>
    <property type="molecule type" value="Genomic_DNA"/>
</dbReference>
<reference evidence="2 3" key="1">
    <citation type="journal article" date="2018" name="Aquat. Microb. Ecol.">
        <title>Gammaproteobacterial methanotrophs dominate.</title>
        <authorList>
            <person name="Rissanen A.J."/>
            <person name="Saarenheimo J."/>
            <person name="Tiirola M."/>
            <person name="Peura S."/>
            <person name="Aalto S.L."/>
            <person name="Karvinen A."/>
            <person name="Nykanen H."/>
        </authorList>
    </citation>
    <scope>NUCLEOTIDE SEQUENCE [LARGE SCALE GENOMIC DNA]</scope>
    <source>
        <strain evidence="2">AMbin10</strain>
    </source>
</reference>
<dbReference type="GO" id="GO:0016757">
    <property type="term" value="F:glycosyltransferase activity"/>
    <property type="evidence" value="ECO:0007669"/>
    <property type="project" value="InterPro"/>
</dbReference>
<feature type="domain" description="Glycosyl transferase family 1" evidence="1">
    <location>
        <begin position="178"/>
        <end position="318"/>
    </location>
</feature>
<dbReference type="Pfam" id="PF00534">
    <property type="entry name" value="Glycos_transf_1"/>
    <property type="match status" value="1"/>
</dbReference>
<dbReference type="InterPro" id="IPR001296">
    <property type="entry name" value="Glyco_trans_1"/>
</dbReference>
<protein>
    <submittedName>
        <fullName evidence="2">Glycosyl transferase</fullName>
    </submittedName>
</protein>
<evidence type="ECO:0000313" key="2">
    <source>
        <dbReference type="EMBL" id="PZN75406.1"/>
    </source>
</evidence>
<gene>
    <name evidence="2" type="ORF">DM484_18850</name>
</gene>
<accession>A0A2W4QWG9</accession>
<proteinExistence type="predicted"/>
<dbReference type="CDD" id="cd03801">
    <property type="entry name" value="GT4_PimA-like"/>
    <property type="match status" value="1"/>
</dbReference>
<dbReference type="Proteomes" id="UP000249396">
    <property type="component" value="Unassembled WGS sequence"/>
</dbReference>
<evidence type="ECO:0000259" key="1">
    <source>
        <dbReference type="Pfam" id="PF00534"/>
    </source>
</evidence>
<name>A0A2W4QWG9_9GAMM</name>
<dbReference type="GO" id="GO:1901135">
    <property type="term" value="P:carbohydrate derivative metabolic process"/>
    <property type="evidence" value="ECO:0007669"/>
    <property type="project" value="UniProtKB-ARBA"/>
</dbReference>
<dbReference type="AlphaFoldDB" id="A0A2W4QWG9"/>
<dbReference type="Gene3D" id="3.40.50.2000">
    <property type="entry name" value="Glycogen Phosphorylase B"/>
    <property type="match status" value="2"/>
</dbReference>